<protein>
    <recommendedName>
        <fullName evidence="3">Nuclear transport factor 2 family protein</fullName>
    </recommendedName>
</protein>
<dbReference type="InterPro" id="IPR032710">
    <property type="entry name" value="NTF2-like_dom_sf"/>
</dbReference>
<dbReference type="EMBL" id="CP038267">
    <property type="protein sequence ID" value="QBR93117.1"/>
    <property type="molecule type" value="Genomic_DNA"/>
</dbReference>
<accession>A0A4P7GMU8</accession>
<dbReference type="Proteomes" id="UP000294894">
    <property type="component" value="Chromosome"/>
</dbReference>
<gene>
    <name evidence="1" type="ORF">EXE57_13200</name>
</gene>
<dbReference type="RefSeq" id="WP_135078215.1">
    <property type="nucleotide sequence ID" value="NZ_CP038267.1"/>
</dbReference>
<dbReference type="AlphaFoldDB" id="A0A4P7GMU8"/>
<proteinExistence type="predicted"/>
<keyword evidence="2" id="KW-1185">Reference proteome</keyword>
<dbReference type="Pfam" id="PF12893">
    <property type="entry name" value="Lumazine_bd_2"/>
    <property type="match status" value="1"/>
</dbReference>
<evidence type="ECO:0000313" key="2">
    <source>
        <dbReference type="Proteomes" id="UP000294894"/>
    </source>
</evidence>
<dbReference type="SUPFAM" id="SSF54427">
    <property type="entry name" value="NTF2-like"/>
    <property type="match status" value="1"/>
</dbReference>
<dbReference type="Gene3D" id="3.10.450.50">
    <property type="match status" value="1"/>
</dbReference>
<dbReference type="InterPro" id="IPR039437">
    <property type="entry name" value="FrzH/put_lumazine-bd"/>
</dbReference>
<dbReference type="OrthoDB" id="6023481at2"/>
<name>A0A4P7GMU8_9ACTN</name>
<dbReference type="KEGG" id="noy:EXE57_13200"/>
<evidence type="ECO:0000313" key="1">
    <source>
        <dbReference type="EMBL" id="QBR93117.1"/>
    </source>
</evidence>
<reference evidence="1 2" key="1">
    <citation type="submission" date="2019-03" db="EMBL/GenBank/DDBJ databases">
        <title>Three New Species of Nocardioides, Nocardioides euryhalodurans sp. nov., Nocardioides seonyuensis sp. nov. and Nocardioides eburneoflavus sp. nov., Iolated from Soil.</title>
        <authorList>
            <person name="Roh S.G."/>
            <person name="Lee C."/>
            <person name="Kim M.-K."/>
            <person name="Kim S.B."/>
        </authorList>
    </citation>
    <scope>NUCLEOTIDE SEQUENCE [LARGE SCALE GENOMIC DNA]</scope>
    <source>
        <strain evidence="1 2">MMS17-SY117</strain>
    </source>
</reference>
<organism evidence="1 2">
    <name type="scientific">Nocardioides euryhalodurans</name>
    <dbReference type="NCBI Taxonomy" id="2518370"/>
    <lineage>
        <taxon>Bacteria</taxon>
        <taxon>Bacillati</taxon>
        <taxon>Actinomycetota</taxon>
        <taxon>Actinomycetes</taxon>
        <taxon>Propionibacteriales</taxon>
        <taxon>Nocardioidaceae</taxon>
        <taxon>Nocardioides</taxon>
    </lineage>
</organism>
<sequence length="122" mass="13338">MGSRSEDVDAVTEVATEYFQAWFAGDGDRMRAVLHPALAKRTRAAPGTHSLALHEDPVETLVADTAGGEGTGFVPWQEVTVLDVVRDIATVKVHSEPFDEYLHLARFADGWLIVNALYLTAE</sequence>
<evidence type="ECO:0008006" key="3">
    <source>
        <dbReference type="Google" id="ProtNLM"/>
    </source>
</evidence>